<proteinExistence type="predicted"/>
<dbReference type="InterPro" id="IPR029055">
    <property type="entry name" value="Ntn_hydrolases_N"/>
</dbReference>
<evidence type="ECO:0000313" key="1">
    <source>
        <dbReference type="EMBL" id="MFC4262071.1"/>
    </source>
</evidence>
<gene>
    <name evidence="1" type="ORF">ACFOWM_04220</name>
</gene>
<reference evidence="2" key="1">
    <citation type="journal article" date="2019" name="Int. J. Syst. Evol. Microbiol.">
        <title>The Global Catalogue of Microorganisms (GCM) 10K type strain sequencing project: providing services to taxonomists for standard genome sequencing and annotation.</title>
        <authorList>
            <consortium name="The Broad Institute Genomics Platform"/>
            <consortium name="The Broad Institute Genome Sequencing Center for Infectious Disease"/>
            <person name="Wu L."/>
            <person name="Ma J."/>
        </authorList>
    </citation>
    <scope>NUCLEOTIDE SEQUENCE [LARGE SCALE GENOMIC DNA]</scope>
    <source>
        <strain evidence="2">CECT 8289</strain>
    </source>
</reference>
<comment type="caution">
    <text evidence="1">The sequence shown here is derived from an EMBL/GenBank/DDBJ whole genome shotgun (WGS) entry which is preliminary data.</text>
</comment>
<protein>
    <submittedName>
        <fullName evidence="1">Isoaspartyl peptidase/L-asparaginase family protein</fullName>
    </submittedName>
</protein>
<name>A0ABV8QP55_9BACT</name>
<accession>A0ABV8QP55</accession>
<dbReference type="PANTHER" id="PTHR10188:SF6">
    <property type="entry name" value="N(4)-(BETA-N-ACETYLGLUCOSAMINYL)-L-ASPARAGINASE"/>
    <property type="match status" value="1"/>
</dbReference>
<dbReference type="SUPFAM" id="SSF56235">
    <property type="entry name" value="N-terminal nucleophile aminohydrolases (Ntn hydrolases)"/>
    <property type="match status" value="1"/>
</dbReference>
<dbReference type="PANTHER" id="PTHR10188">
    <property type="entry name" value="L-ASPARAGINASE"/>
    <property type="match status" value="1"/>
</dbReference>
<dbReference type="Proteomes" id="UP001595907">
    <property type="component" value="Unassembled WGS sequence"/>
</dbReference>
<dbReference type="Pfam" id="PF01112">
    <property type="entry name" value="Asparaginase_2"/>
    <property type="match status" value="1"/>
</dbReference>
<keyword evidence="2" id="KW-1185">Reference proteome</keyword>
<organism evidence="1 2">
    <name type="scientific">Ferruginibacter yonginensis</name>
    <dbReference type="NCBI Taxonomy" id="1310416"/>
    <lineage>
        <taxon>Bacteria</taxon>
        <taxon>Pseudomonadati</taxon>
        <taxon>Bacteroidota</taxon>
        <taxon>Chitinophagia</taxon>
        <taxon>Chitinophagales</taxon>
        <taxon>Chitinophagaceae</taxon>
        <taxon>Ferruginibacter</taxon>
    </lineage>
</organism>
<sequence length="316" mass="33707">MHPYSLVIHGGAGTILKEDMTPELEAAYTRGLEEALDAGYAVLEQGGSAVNAVKAAIVVLEDNLLFNAGRGAVFTKKGVQEMDAAIMDGKDREAGAVAGVRNVRNPIELAAEVMHNSNHVFLSGKGANDFAIKQGIKLEPDEYFFSQFRYDQWKALRDSDNYSLDHTHQGLEELMKDKKFGTVGAVACDMDGNIAAGTSTGGMTNKKYGRIGDSPVLGAGTYANNATCGISCTGHGEPFIKAVAAYDVAAHMEYKGMSLHDAMHAVVHEKLVALNGEGGMIGVDAQGNVAMMFNSAGMYRAMQKSTGERKIGIYKD</sequence>
<dbReference type="EMBL" id="JBHSCZ010000001">
    <property type="protein sequence ID" value="MFC4262071.1"/>
    <property type="molecule type" value="Genomic_DNA"/>
</dbReference>
<evidence type="ECO:0000313" key="2">
    <source>
        <dbReference type="Proteomes" id="UP001595907"/>
    </source>
</evidence>
<dbReference type="CDD" id="cd04701">
    <property type="entry name" value="Asparaginase_2"/>
    <property type="match status" value="1"/>
</dbReference>
<dbReference type="InterPro" id="IPR000246">
    <property type="entry name" value="Peptidase_T2"/>
</dbReference>
<dbReference type="RefSeq" id="WP_379707433.1">
    <property type="nucleotide sequence ID" value="NZ_JBHSCZ010000001.1"/>
</dbReference>
<dbReference type="Gene3D" id="3.60.20.30">
    <property type="entry name" value="(Glycosyl)asparaginase"/>
    <property type="match status" value="1"/>
</dbReference>